<name>A0A1G7H0E9_9RHOB</name>
<evidence type="ECO:0000256" key="3">
    <source>
        <dbReference type="ARBA" id="ARBA00023163"/>
    </source>
</evidence>
<dbReference type="Pfam" id="PF12833">
    <property type="entry name" value="HTH_18"/>
    <property type="match status" value="1"/>
</dbReference>
<accession>A0A1G7H0E9</accession>
<dbReference type="InterPro" id="IPR011051">
    <property type="entry name" value="RmlC_Cupin_sf"/>
</dbReference>
<dbReference type="Pfam" id="PF07883">
    <property type="entry name" value="Cupin_2"/>
    <property type="match status" value="1"/>
</dbReference>
<dbReference type="Proteomes" id="UP000182284">
    <property type="component" value="Unassembled WGS sequence"/>
</dbReference>
<dbReference type="CDD" id="cd06999">
    <property type="entry name" value="cupin_HpaA-like_N"/>
    <property type="match status" value="1"/>
</dbReference>
<evidence type="ECO:0000313" key="6">
    <source>
        <dbReference type="Proteomes" id="UP000182284"/>
    </source>
</evidence>
<dbReference type="EMBL" id="FNBL01000001">
    <property type="protein sequence ID" value="SDE93794.1"/>
    <property type="molecule type" value="Genomic_DNA"/>
</dbReference>
<dbReference type="GO" id="GO:0003700">
    <property type="term" value="F:DNA-binding transcription factor activity"/>
    <property type="evidence" value="ECO:0007669"/>
    <property type="project" value="InterPro"/>
</dbReference>
<dbReference type="InterPro" id="IPR018060">
    <property type="entry name" value="HTH_AraC"/>
</dbReference>
<dbReference type="InterPro" id="IPR009057">
    <property type="entry name" value="Homeodomain-like_sf"/>
</dbReference>
<evidence type="ECO:0000313" key="5">
    <source>
        <dbReference type="EMBL" id="SDE93794.1"/>
    </source>
</evidence>
<proteinExistence type="predicted"/>
<dbReference type="PRINTS" id="PR00032">
    <property type="entry name" value="HTHARAC"/>
</dbReference>
<keyword evidence="1" id="KW-0805">Transcription regulation</keyword>
<dbReference type="InterPro" id="IPR013096">
    <property type="entry name" value="Cupin_2"/>
</dbReference>
<keyword evidence="2" id="KW-0238">DNA-binding</keyword>
<dbReference type="PANTHER" id="PTHR43280:SF32">
    <property type="entry name" value="TRANSCRIPTIONAL REGULATORY PROTEIN"/>
    <property type="match status" value="1"/>
</dbReference>
<gene>
    <name evidence="5" type="ORF">SAMN04488117_101799</name>
</gene>
<evidence type="ECO:0000256" key="2">
    <source>
        <dbReference type="ARBA" id="ARBA00023125"/>
    </source>
</evidence>
<feature type="domain" description="HTH araC/xylS-type" evidence="4">
    <location>
        <begin position="193"/>
        <end position="291"/>
    </location>
</feature>
<dbReference type="Gene3D" id="2.60.120.10">
    <property type="entry name" value="Jelly Rolls"/>
    <property type="match status" value="1"/>
</dbReference>
<dbReference type="GO" id="GO:0043565">
    <property type="term" value="F:sequence-specific DNA binding"/>
    <property type="evidence" value="ECO:0007669"/>
    <property type="project" value="InterPro"/>
</dbReference>
<dbReference type="SUPFAM" id="SSF46689">
    <property type="entry name" value="Homeodomain-like"/>
    <property type="match status" value="1"/>
</dbReference>
<evidence type="ECO:0000259" key="4">
    <source>
        <dbReference type="PROSITE" id="PS01124"/>
    </source>
</evidence>
<sequence>MDGVGNEWYYSGMSDTNIIPAFNLFGETSAFPDVVHCERVFDRAGLHDWVISPHRHHQMTQIFHIEQGHARATLDGEEKTLKNGEFLYVPTKIVHGFAFQKGTEGLVLSLPSPVVQRVGPRTPALTAWLNTSHHGPLGTAATQLLNAIAHSYAVSGTFRTQRLIALSNALLVTLAEESDDGAPPNHAPTQQMQRLEALISDHLTEGWGPSEFATALHMTTGHLNRIVKHQTGASLSQFLETTVMTEACRLLAFTRLSVAEVGYRLGYSDPPYFSRRFRARMGETPTTYRTRVAGEAG</sequence>
<reference evidence="5 6" key="1">
    <citation type="submission" date="2016-10" db="EMBL/GenBank/DDBJ databases">
        <authorList>
            <person name="de Groot N.N."/>
        </authorList>
    </citation>
    <scope>NUCLEOTIDE SEQUENCE [LARGE SCALE GENOMIC DNA]</scope>
    <source>
        <strain evidence="5 6">DSM 27375</strain>
    </source>
</reference>
<dbReference type="PANTHER" id="PTHR43280">
    <property type="entry name" value="ARAC-FAMILY TRANSCRIPTIONAL REGULATOR"/>
    <property type="match status" value="1"/>
</dbReference>
<dbReference type="InterPro" id="IPR047264">
    <property type="entry name" value="Cupin_HpaA-like_N"/>
</dbReference>
<keyword evidence="3" id="KW-0804">Transcription</keyword>
<organism evidence="5 6">
    <name type="scientific">Celeribacter baekdonensis</name>
    <dbReference type="NCBI Taxonomy" id="875171"/>
    <lineage>
        <taxon>Bacteria</taxon>
        <taxon>Pseudomonadati</taxon>
        <taxon>Pseudomonadota</taxon>
        <taxon>Alphaproteobacteria</taxon>
        <taxon>Rhodobacterales</taxon>
        <taxon>Roseobacteraceae</taxon>
        <taxon>Celeribacter</taxon>
    </lineage>
</organism>
<evidence type="ECO:0000256" key="1">
    <source>
        <dbReference type="ARBA" id="ARBA00023015"/>
    </source>
</evidence>
<dbReference type="Gene3D" id="1.10.10.60">
    <property type="entry name" value="Homeodomain-like"/>
    <property type="match status" value="1"/>
</dbReference>
<dbReference type="PROSITE" id="PS01124">
    <property type="entry name" value="HTH_ARAC_FAMILY_2"/>
    <property type="match status" value="1"/>
</dbReference>
<dbReference type="InterPro" id="IPR020449">
    <property type="entry name" value="Tscrpt_reg_AraC-type_HTH"/>
</dbReference>
<protein>
    <submittedName>
        <fullName evidence="5">Transcriptional regulator, AraC family</fullName>
    </submittedName>
</protein>
<dbReference type="AlphaFoldDB" id="A0A1G7H0E9"/>
<dbReference type="InterPro" id="IPR014710">
    <property type="entry name" value="RmlC-like_jellyroll"/>
</dbReference>
<dbReference type="SUPFAM" id="SSF51182">
    <property type="entry name" value="RmlC-like cupins"/>
    <property type="match status" value="1"/>
</dbReference>
<dbReference type="SMART" id="SM00342">
    <property type="entry name" value="HTH_ARAC"/>
    <property type="match status" value="1"/>
</dbReference>